<proteinExistence type="predicted"/>
<evidence type="ECO:0000313" key="3">
    <source>
        <dbReference type="Proteomes" id="UP000226192"/>
    </source>
</evidence>
<gene>
    <name evidence="2" type="ORF">CDD81_3203</name>
</gene>
<dbReference type="FunFam" id="3.90.79.10:FF:000019">
    <property type="entry name" value="Thiamin pyrophosphokinase, putative"/>
    <property type="match status" value="1"/>
</dbReference>
<dbReference type="InterPro" id="IPR000086">
    <property type="entry name" value="NUDIX_hydrolase_dom"/>
</dbReference>
<dbReference type="PANTHER" id="PTHR13622">
    <property type="entry name" value="THIAMIN PYROPHOSPHOKINASE"/>
    <property type="match status" value="1"/>
</dbReference>
<dbReference type="GO" id="GO:0044715">
    <property type="term" value="F:8-oxo-dGDP phosphatase activity"/>
    <property type="evidence" value="ECO:0007669"/>
    <property type="project" value="TreeGrafter"/>
</dbReference>
<evidence type="ECO:0000259" key="1">
    <source>
        <dbReference type="PROSITE" id="PS51462"/>
    </source>
</evidence>
<dbReference type="InterPro" id="IPR015797">
    <property type="entry name" value="NUDIX_hydrolase-like_dom_sf"/>
</dbReference>
<dbReference type="Gene3D" id="3.90.79.10">
    <property type="entry name" value="Nucleoside Triphosphate Pyrophosphohydrolase"/>
    <property type="match status" value="1"/>
</dbReference>
<organism evidence="2 3">
    <name type="scientific">Ophiocordyceps australis</name>
    <dbReference type="NCBI Taxonomy" id="1399860"/>
    <lineage>
        <taxon>Eukaryota</taxon>
        <taxon>Fungi</taxon>
        <taxon>Dikarya</taxon>
        <taxon>Ascomycota</taxon>
        <taxon>Pezizomycotina</taxon>
        <taxon>Sordariomycetes</taxon>
        <taxon>Hypocreomycetidae</taxon>
        <taxon>Hypocreales</taxon>
        <taxon>Ophiocordycipitaceae</taxon>
        <taxon>Ophiocordyceps</taxon>
    </lineage>
</organism>
<comment type="caution">
    <text evidence="2">The sequence shown here is derived from an EMBL/GenBank/DDBJ whole genome shotgun (WGS) entry which is preliminary data.</text>
</comment>
<dbReference type="Proteomes" id="UP000226192">
    <property type="component" value="Unassembled WGS sequence"/>
</dbReference>
<dbReference type="PROSITE" id="PS51462">
    <property type="entry name" value="NUDIX"/>
    <property type="match status" value="1"/>
</dbReference>
<dbReference type="CDD" id="cd03676">
    <property type="entry name" value="NUDIX_Tnr3_like"/>
    <property type="match status" value="1"/>
</dbReference>
<dbReference type="OrthoDB" id="10261522at2759"/>
<dbReference type="SUPFAM" id="SSF55811">
    <property type="entry name" value="Nudix"/>
    <property type="match status" value="1"/>
</dbReference>
<feature type="domain" description="Nudix hydrolase" evidence="1">
    <location>
        <begin position="90"/>
        <end position="233"/>
    </location>
</feature>
<evidence type="ECO:0000313" key="2">
    <source>
        <dbReference type="EMBL" id="PHH59443.1"/>
    </source>
</evidence>
<keyword evidence="3" id="KW-1185">Reference proteome</keyword>
<sequence>MHPDTVARMPWPPSFSIDHDERRVVLSAPQAGSTLTTHANAAFQAAVDAAIQGKLFASLNGMHSEHFAVMGARAPVQIERFAAPLFGIATRGAHLTCYTTTPHGMLIWVARRSRTLYTYPGLLDSTVAGGVKAAHSPLDCILDEAAEEASLPRGLVAERVCSVGTVTLANRNAASELVHGEVLYLYDLELPPALEPRPADDEVECFLPMTPHEVRCRMGRAEFKPNVCSVMVDFMLRHGILTPEAEADYVDLSTRLRRSLPMPTAPDHF</sequence>
<reference evidence="2 3" key="1">
    <citation type="submission" date="2017-06" db="EMBL/GenBank/DDBJ databases">
        <title>Ant-infecting Ophiocordyceps genomes reveal a high diversity of potential behavioral manipulation genes and a possible major role for enterotoxins.</title>
        <authorList>
            <person name="De Bekker C."/>
            <person name="Evans H.C."/>
            <person name="Brachmann A."/>
            <person name="Hughes D.P."/>
        </authorList>
    </citation>
    <scope>NUCLEOTIDE SEQUENCE [LARGE SCALE GENOMIC DNA]</scope>
    <source>
        <strain evidence="2 3">Map64</strain>
    </source>
</reference>
<dbReference type="EMBL" id="NJET01000206">
    <property type="protein sequence ID" value="PHH59443.1"/>
    <property type="molecule type" value="Genomic_DNA"/>
</dbReference>
<protein>
    <recommendedName>
        <fullName evidence="1">Nudix hydrolase domain-containing protein</fullName>
    </recommendedName>
</protein>
<name>A0A2C5XVM6_9HYPO</name>
<dbReference type="AlphaFoldDB" id="A0A2C5XVM6"/>
<accession>A0A2C5XVM6</accession>
<dbReference type="STRING" id="1399860.A0A2C5XVM6"/>
<dbReference type="PANTHER" id="PTHR13622:SF11">
    <property type="entry name" value="THIAMIN PYROPHOSPHOKINASE"/>
    <property type="match status" value="1"/>
</dbReference>